<dbReference type="EMBL" id="LR214951">
    <property type="protein sequence ID" value="VEU59312.1"/>
    <property type="molecule type" value="Genomic_DNA"/>
</dbReference>
<dbReference type="InterPro" id="IPR004538">
    <property type="entry name" value="Hemolysin_A/TlyA"/>
</dbReference>
<evidence type="ECO:0000256" key="2">
    <source>
        <dbReference type="PROSITE-ProRule" id="PRU00182"/>
    </source>
</evidence>
<dbReference type="PROSITE" id="PS50889">
    <property type="entry name" value="S4"/>
    <property type="match status" value="1"/>
</dbReference>
<dbReference type="KEGG" id="mnu:NCTC10166_00280"/>
<dbReference type="InterPro" id="IPR029063">
    <property type="entry name" value="SAM-dependent_MTases_sf"/>
</dbReference>
<keyword evidence="1 2" id="KW-0694">RNA-binding</keyword>
<dbReference type="OrthoDB" id="9784736at2"/>
<dbReference type="PANTHER" id="PTHR32319:SF0">
    <property type="entry name" value="BACTERIAL HEMOLYSIN-LIKE PROTEIN"/>
    <property type="match status" value="1"/>
</dbReference>
<dbReference type="InterPro" id="IPR002877">
    <property type="entry name" value="RNA_MeTrfase_FtsJ_dom"/>
</dbReference>
<dbReference type="SUPFAM" id="SSF55174">
    <property type="entry name" value="Alpha-L RNA-binding motif"/>
    <property type="match status" value="1"/>
</dbReference>
<dbReference type="GO" id="GO:0008168">
    <property type="term" value="F:methyltransferase activity"/>
    <property type="evidence" value="ECO:0007669"/>
    <property type="project" value="UniProtKB-KW"/>
</dbReference>
<evidence type="ECO:0000313" key="5">
    <source>
        <dbReference type="Proteomes" id="UP000289440"/>
    </source>
</evidence>
<keyword evidence="4" id="KW-0489">Methyltransferase</keyword>
<dbReference type="Gene3D" id="3.40.50.150">
    <property type="entry name" value="Vaccinia Virus protein VP39"/>
    <property type="match status" value="1"/>
</dbReference>
<dbReference type="AlphaFoldDB" id="A0A449A514"/>
<dbReference type="GO" id="GO:0032259">
    <property type="term" value="P:methylation"/>
    <property type="evidence" value="ECO:0007669"/>
    <property type="project" value="UniProtKB-KW"/>
</dbReference>
<dbReference type="Pfam" id="PF01728">
    <property type="entry name" value="FtsJ"/>
    <property type="match status" value="1"/>
</dbReference>
<dbReference type="GO" id="GO:0003723">
    <property type="term" value="F:RNA binding"/>
    <property type="evidence" value="ECO:0007669"/>
    <property type="project" value="UniProtKB-KW"/>
</dbReference>
<evidence type="ECO:0000259" key="3">
    <source>
        <dbReference type="Pfam" id="PF01728"/>
    </source>
</evidence>
<dbReference type="InterPro" id="IPR047048">
    <property type="entry name" value="TlyA"/>
</dbReference>
<feature type="domain" description="Ribosomal RNA methyltransferase FtsJ" evidence="3">
    <location>
        <begin position="55"/>
        <end position="235"/>
    </location>
</feature>
<evidence type="ECO:0000256" key="1">
    <source>
        <dbReference type="ARBA" id="ARBA00022884"/>
    </source>
</evidence>
<dbReference type="SUPFAM" id="SSF53335">
    <property type="entry name" value="S-adenosyl-L-methionine-dependent methyltransferases"/>
    <property type="match status" value="1"/>
</dbReference>
<name>A0A449A514_9BACT</name>
<dbReference type="CDD" id="cd02440">
    <property type="entry name" value="AdoMet_MTases"/>
    <property type="match status" value="1"/>
</dbReference>
<protein>
    <submittedName>
        <fullName evidence="4">TlyA hemolysin</fullName>
        <ecNumber evidence="4">2.1.1.226</ecNumber>
    </submittedName>
</protein>
<accession>A0A449A514</accession>
<dbReference type="PANTHER" id="PTHR32319">
    <property type="entry name" value="BACTERIAL HEMOLYSIN-LIKE PROTEIN"/>
    <property type="match status" value="1"/>
</dbReference>
<reference evidence="4 5" key="1">
    <citation type="submission" date="2019-01" db="EMBL/GenBank/DDBJ databases">
        <authorList>
            <consortium name="Pathogen Informatics"/>
        </authorList>
    </citation>
    <scope>NUCLEOTIDE SEQUENCE [LARGE SCALE GENOMIC DNA]</scope>
    <source>
        <strain evidence="4 5">NCTC10166</strain>
    </source>
</reference>
<dbReference type="Proteomes" id="UP000289440">
    <property type="component" value="Chromosome"/>
</dbReference>
<dbReference type="RefSeq" id="WP_129719712.1">
    <property type="nucleotide sequence ID" value="NZ_LR214951.1"/>
</dbReference>
<organism evidence="4 5">
    <name type="scientific">Mesomycoplasma neurolyticum</name>
    <dbReference type="NCBI Taxonomy" id="2120"/>
    <lineage>
        <taxon>Bacteria</taxon>
        <taxon>Bacillati</taxon>
        <taxon>Mycoplasmatota</taxon>
        <taxon>Mycoplasmoidales</taxon>
        <taxon>Metamycoplasmataceae</taxon>
        <taxon>Mesomycoplasma</taxon>
    </lineage>
</organism>
<keyword evidence="4" id="KW-0808">Transferase</keyword>
<dbReference type="NCBIfam" id="TIGR00478">
    <property type="entry name" value="tly"/>
    <property type="match status" value="1"/>
</dbReference>
<evidence type="ECO:0000313" key="4">
    <source>
        <dbReference type="EMBL" id="VEU59312.1"/>
    </source>
</evidence>
<keyword evidence="5" id="KW-1185">Reference proteome</keyword>
<sequence>MKIKLLDLVLKKGYKNAEILIRIGKVKVNNEIILLPHQKVKIDSIIQIDYQEKKWVSRGALKLLRAIEFFNLNFENKIVLDIGSSTGGFTQVALENKAKKIYALDSGTNQIDYSLRQNSKIIVMEKTNLKTISFQLFNEIIDIIVCDVSFISLKEVFKVIGEISDYNTEIVLLIKPQFEASSKYVEKKGYVDEKYHDFLIDRVIKYGLEYNFKLLNITESPITGNKSKNKEYLALFKKVENE</sequence>
<dbReference type="CDD" id="cd00165">
    <property type="entry name" value="S4"/>
    <property type="match status" value="1"/>
</dbReference>
<proteinExistence type="predicted"/>
<dbReference type="EC" id="2.1.1.226" evidence="4"/>
<gene>
    <name evidence="4" type="primary">hlyA</name>
    <name evidence="4" type="ORF">NCTC10166_00280</name>
</gene>